<dbReference type="Gene3D" id="3.40.50.150">
    <property type="entry name" value="Vaccinia Virus protein VP39"/>
    <property type="match status" value="1"/>
</dbReference>
<protein>
    <recommendedName>
        <fullName evidence="2">tRNA wybutosine-synthesizing protein 2</fullName>
        <shortName evidence="2">tRNA-yW-synthesizing protein 2</shortName>
    </recommendedName>
    <alternativeName>
        <fullName evidence="2">tRNA(Phe) (4-demethylwyosine(37)-C(7)) aminocarboxypropyltransferase</fullName>
    </alternativeName>
</protein>
<evidence type="ECO:0000313" key="6">
    <source>
        <dbReference type="Proteomes" id="UP000184330"/>
    </source>
</evidence>
<evidence type="ECO:0000259" key="4">
    <source>
        <dbReference type="PROSITE" id="PS51684"/>
    </source>
</evidence>
<comment type="pathway">
    <text evidence="2">tRNA modification; wybutosine-tRNA(Phe) biosynthesis.</text>
</comment>
<feature type="region of interest" description="Disordered" evidence="3">
    <location>
        <begin position="1"/>
        <end position="20"/>
    </location>
</feature>
<dbReference type="UniPathway" id="UPA00375"/>
<dbReference type="OrthoDB" id="2387925at2759"/>
<gene>
    <name evidence="5" type="ORF">PAC_01832</name>
</gene>
<keyword evidence="6" id="KW-1185">Reference proteome</keyword>
<dbReference type="GO" id="GO:0102522">
    <property type="term" value="F:tRNA 4-demethylwyosine alpha-amino-alpha-carboxypropyltransferase activity"/>
    <property type="evidence" value="ECO:0007669"/>
    <property type="project" value="UniProtKB-EC"/>
</dbReference>
<dbReference type="PANTHER" id="PTHR23245:SF25">
    <property type="entry name" value="TRNA WYBUTOSINE-SYNTHESIZING PROTEIN 2 HOMOLOG"/>
    <property type="match status" value="1"/>
</dbReference>
<comment type="function">
    <text evidence="2">S-adenosyl-L-methionine-dependent transferase that acts as a component of the wybutosine biosynthesis pathway. Wybutosine is a hyper modified guanosine with a tricyclic base found at the 3'-position adjacent to the anticodon of eukaryotic phenylalanine tRNA. Catalyzes the transfer of the alpha-amino-alpha-carboxypropyl (acp) group from S-adenosyl-L-methionine to the C-7 position of 4-demethylwyosine (imG-14) to produce wybutosine-86.</text>
</comment>
<keyword evidence="2" id="KW-0819">tRNA processing</keyword>
<evidence type="ECO:0000256" key="2">
    <source>
        <dbReference type="PIRNR" id="PIRNR038972"/>
    </source>
</evidence>
<organism evidence="5 6">
    <name type="scientific">Phialocephala subalpina</name>
    <dbReference type="NCBI Taxonomy" id="576137"/>
    <lineage>
        <taxon>Eukaryota</taxon>
        <taxon>Fungi</taxon>
        <taxon>Dikarya</taxon>
        <taxon>Ascomycota</taxon>
        <taxon>Pezizomycotina</taxon>
        <taxon>Leotiomycetes</taxon>
        <taxon>Helotiales</taxon>
        <taxon>Mollisiaceae</taxon>
        <taxon>Phialocephala</taxon>
        <taxon>Phialocephala fortinii species complex</taxon>
    </lineage>
</organism>
<dbReference type="Proteomes" id="UP000184330">
    <property type="component" value="Unassembled WGS sequence"/>
</dbReference>
<dbReference type="InterPro" id="IPR029063">
    <property type="entry name" value="SAM-dependent_MTases_sf"/>
</dbReference>
<keyword evidence="5" id="KW-0489">Methyltransferase</keyword>
<comment type="similarity">
    <text evidence="2">Belongs to the class I-like SAM-binding methyltransferase superfamily. TRM5/TYW2 family.</text>
</comment>
<feature type="domain" description="SAM-dependent methyltransferase TRM5/TYW2-type" evidence="4">
    <location>
        <begin position="104"/>
        <end position="408"/>
    </location>
</feature>
<dbReference type="GO" id="GO:0031591">
    <property type="term" value="P:wybutosine biosynthetic process"/>
    <property type="evidence" value="ECO:0007669"/>
    <property type="project" value="InterPro"/>
</dbReference>
<evidence type="ECO:0000256" key="1">
    <source>
        <dbReference type="ARBA" id="ARBA00049400"/>
    </source>
</evidence>
<evidence type="ECO:0000313" key="5">
    <source>
        <dbReference type="EMBL" id="CZR51955.1"/>
    </source>
</evidence>
<keyword evidence="2" id="KW-0963">Cytoplasm</keyword>
<keyword evidence="2" id="KW-0949">S-adenosyl-L-methionine</keyword>
<dbReference type="PROSITE" id="PS51684">
    <property type="entry name" value="SAM_MT_TRM5_TYW2"/>
    <property type="match status" value="1"/>
</dbReference>
<dbReference type="InterPro" id="IPR026274">
    <property type="entry name" value="tRNA_wybutosine_synth_prot_2"/>
</dbReference>
<dbReference type="PIRSF" id="PIRSF038972">
    <property type="entry name" value="Trm12"/>
    <property type="match status" value="1"/>
</dbReference>
<dbReference type="PANTHER" id="PTHR23245">
    <property type="entry name" value="TRNA METHYLTRANSFERASE"/>
    <property type="match status" value="1"/>
</dbReference>
<accession>A0A1L7WGQ0</accession>
<sequence length="409" mass="45447">MSADSWVQGPSARPPKPKPENPIEAAIAAWLLDLPADLTDTKAKHVHSIVSGAPKRWVVYSPMVLLPAGGPGSKWWGIAESSDPVLKNEQDRLWRLILNKISKKEGKGVLTHLAVNSGIPLHNPTSDVKTSLEADNEADSLENILRTPGGLVMLYGNFGSPLSPSQPPTVQDFEEAFWVSTKQNGITQVWAPRFTMFSRGNVKEKARLLDFQRSSQEFGTRTLGAKLLSNSTAVDLYAGIGYFVFSYVKLGMKRVIGWELNPWSVEGLRRGAIANGWTIKIVRHCEDLYLGTENIIVLAEDNKLALVRLQGLKSDCLDIKHVNCGLLPRSDLSWKMASEMTTNDGWLHLHENVGVEDIQTRKAEIENIFQGWLAERGDKRSAKVEHVEYVKTFAPGVWHCVFDVFINAS</sequence>
<name>A0A1L7WGQ0_9HELO</name>
<dbReference type="GO" id="GO:0005737">
    <property type="term" value="C:cytoplasm"/>
    <property type="evidence" value="ECO:0007669"/>
    <property type="project" value="UniProtKB-SubCell"/>
</dbReference>
<dbReference type="GO" id="GO:0030488">
    <property type="term" value="P:tRNA methylation"/>
    <property type="evidence" value="ECO:0007669"/>
    <property type="project" value="TreeGrafter"/>
</dbReference>
<keyword evidence="2 5" id="KW-0808">Transferase</keyword>
<dbReference type="GO" id="GO:0008757">
    <property type="term" value="F:S-adenosylmethionine-dependent methyltransferase activity"/>
    <property type="evidence" value="ECO:0007669"/>
    <property type="project" value="InterPro"/>
</dbReference>
<dbReference type="AlphaFoldDB" id="A0A1L7WGQ0"/>
<dbReference type="InterPro" id="IPR030382">
    <property type="entry name" value="MeTrfase_TRM5/TYW2"/>
</dbReference>
<dbReference type="SUPFAM" id="SSF53335">
    <property type="entry name" value="S-adenosyl-L-methionine-dependent methyltransferases"/>
    <property type="match status" value="1"/>
</dbReference>
<comment type="catalytic activity">
    <reaction evidence="1">
        <text>4-demethylwyosine(37) in tRNA(Phe) + S-adenosyl-L-methionine = 4-demethyl-7-[(3S)-3-amino-3-carboxypropyl]wyosine(37) in tRNA(Phe) + S-methyl-5'-thioadenosine + H(+)</text>
        <dbReference type="Rhea" id="RHEA:36355"/>
        <dbReference type="Rhea" id="RHEA-COMP:10164"/>
        <dbReference type="Rhea" id="RHEA-COMP:10378"/>
        <dbReference type="ChEBI" id="CHEBI:15378"/>
        <dbReference type="ChEBI" id="CHEBI:17509"/>
        <dbReference type="ChEBI" id="CHEBI:59789"/>
        <dbReference type="ChEBI" id="CHEBI:64315"/>
        <dbReference type="ChEBI" id="CHEBI:73550"/>
        <dbReference type="EC" id="2.5.1.114"/>
    </reaction>
</comment>
<dbReference type="STRING" id="576137.A0A1L7WGQ0"/>
<dbReference type="GO" id="GO:0008175">
    <property type="term" value="F:tRNA methyltransferase activity"/>
    <property type="evidence" value="ECO:0007669"/>
    <property type="project" value="TreeGrafter"/>
</dbReference>
<reference evidence="5 6" key="1">
    <citation type="submission" date="2016-03" db="EMBL/GenBank/DDBJ databases">
        <authorList>
            <person name="Ploux O."/>
        </authorList>
    </citation>
    <scope>NUCLEOTIDE SEQUENCE [LARGE SCALE GENOMIC DNA]</scope>
    <source>
        <strain evidence="5 6">UAMH 11012</strain>
    </source>
</reference>
<proteinExistence type="inferred from homology"/>
<comment type="subcellular location">
    <subcellularLocation>
        <location evidence="2">Cytoplasm</location>
    </subcellularLocation>
</comment>
<dbReference type="EMBL" id="FJOG01000002">
    <property type="protein sequence ID" value="CZR51955.1"/>
    <property type="molecule type" value="Genomic_DNA"/>
</dbReference>
<evidence type="ECO:0000256" key="3">
    <source>
        <dbReference type="SAM" id="MobiDB-lite"/>
    </source>
</evidence>